<dbReference type="OrthoDB" id="9817029at2"/>
<proteinExistence type="predicted"/>
<organism evidence="2 3">
    <name type="scientific">Fulvivirga imtechensis AK7</name>
    <dbReference type="NCBI Taxonomy" id="1237149"/>
    <lineage>
        <taxon>Bacteria</taxon>
        <taxon>Pseudomonadati</taxon>
        <taxon>Bacteroidota</taxon>
        <taxon>Cytophagia</taxon>
        <taxon>Cytophagales</taxon>
        <taxon>Fulvivirgaceae</taxon>
        <taxon>Fulvivirga</taxon>
    </lineage>
</organism>
<feature type="transmembrane region" description="Helical" evidence="1">
    <location>
        <begin position="587"/>
        <end position="613"/>
    </location>
</feature>
<keyword evidence="1" id="KW-0472">Membrane</keyword>
<evidence type="ECO:0000256" key="1">
    <source>
        <dbReference type="SAM" id="Phobius"/>
    </source>
</evidence>
<gene>
    <name evidence="2" type="ORF">C900_03843</name>
</gene>
<feature type="transmembrane region" description="Helical" evidence="1">
    <location>
        <begin position="527"/>
        <end position="549"/>
    </location>
</feature>
<dbReference type="RefSeq" id="WP_009581249.1">
    <property type="nucleotide sequence ID" value="NZ_AMZN01000055.1"/>
</dbReference>
<evidence type="ECO:0000313" key="3">
    <source>
        <dbReference type="Proteomes" id="UP000011135"/>
    </source>
</evidence>
<keyword evidence="1" id="KW-1133">Transmembrane helix</keyword>
<evidence type="ECO:0000313" key="2">
    <source>
        <dbReference type="EMBL" id="ELR70158.1"/>
    </source>
</evidence>
<feature type="transmembrane region" description="Helical" evidence="1">
    <location>
        <begin position="561"/>
        <end position="581"/>
    </location>
</feature>
<dbReference type="EMBL" id="AMZN01000055">
    <property type="protein sequence ID" value="ELR70158.1"/>
    <property type="molecule type" value="Genomic_DNA"/>
</dbReference>
<keyword evidence="1" id="KW-0812">Transmembrane</keyword>
<keyword evidence="3" id="KW-1185">Reference proteome</keyword>
<sequence>MKTNFFSGGVAILLLLQTGCAQEKAAEENLQVVIDKQASEGIWYGEDSLSYGIIGVEEGEFNFINGRLSSGYINLNPQKIDTLQYQNNQSVARKTIPSKFKIERVEEAADEKEGTTHTLVGRFEYDDTSVSEKEVRMPVVMNYNHNQLIMTSKSADRASGTSNLAFHIIADVDNQELVQQQVSQKMRPRNIELPVKVQVRQDSLMKIRKRIPTKIVLQLNMKKRVYQQGDTVPVSIGLYNDNNEYAGAPKALEIQLFNSRKKGDPLETVHFDRGQSLRETTIVLQEEGVLELLAVHPELYSGSLFIKVMPRYGMFVPKPRSFRVWLANYQPDNNVYIEAYSQSRSFKANGKDSAEVSFFLFDREGWYPEGVRLNIIPSYGRVYPPQLVVKGDEPGIVKLVSKDQEDVTLQVVANPDIEVVNDVKVKFVPPVTYIQCVSSPPSINFLEKSKILVRLLDEDSAALTVKTPWEVSLEISQGGGEISPQLITIQPNKFEDKAEFAPKSFIGTAKVRAVSSNLYANNNTITVTWPVLIIIASIVGGLVGGFISYFHEGDKAKKWKIFTGFFTGMVLYWAIIVFGIVDFAPDILLNVFSVFIISLIGGYLGVGSINFVLKKFGLSKV</sequence>
<comment type="caution">
    <text evidence="2">The sequence shown here is derived from an EMBL/GenBank/DDBJ whole genome shotgun (WGS) entry which is preliminary data.</text>
</comment>
<accession>L8JPM5</accession>
<name>L8JPM5_9BACT</name>
<protein>
    <submittedName>
        <fullName evidence="2">Uncharacterized protein</fullName>
    </submittedName>
</protein>
<reference evidence="2 3" key="1">
    <citation type="submission" date="2012-12" db="EMBL/GenBank/DDBJ databases">
        <title>Genome assembly of Fulvivirga imtechensis AK7.</title>
        <authorList>
            <person name="Nupur N."/>
            <person name="Khatri I."/>
            <person name="Kumar R."/>
            <person name="Subramanian S."/>
            <person name="Pinnaka A."/>
        </authorList>
    </citation>
    <scope>NUCLEOTIDE SEQUENCE [LARGE SCALE GENOMIC DNA]</scope>
    <source>
        <strain evidence="2 3">AK7</strain>
    </source>
</reference>
<dbReference type="Proteomes" id="UP000011135">
    <property type="component" value="Unassembled WGS sequence"/>
</dbReference>
<dbReference type="AlphaFoldDB" id="L8JPM5"/>